<dbReference type="EMBL" id="QDKM01000006">
    <property type="protein sequence ID" value="PVH28231.1"/>
    <property type="molecule type" value="Genomic_DNA"/>
</dbReference>
<dbReference type="CDD" id="cd00293">
    <property type="entry name" value="USP-like"/>
    <property type="match status" value="1"/>
</dbReference>
<dbReference type="SUPFAM" id="SSF52402">
    <property type="entry name" value="Adenine nucleotide alpha hydrolases-like"/>
    <property type="match status" value="1"/>
</dbReference>
<feature type="domain" description="UspA" evidence="2">
    <location>
        <begin position="1"/>
        <end position="137"/>
    </location>
</feature>
<evidence type="ECO:0000256" key="1">
    <source>
        <dbReference type="ARBA" id="ARBA00008791"/>
    </source>
</evidence>
<comment type="caution">
    <text evidence="3">The sequence shown here is derived from an EMBL/GenBank/DDBJ whole genome shotgun (WGS) entry which is preliminary data.</text>
</comment>
<protein>
    <submittedName>
        <fullName evidence="3">Universal stress protein UspA</fullName>
    </submittedName>
</protein>
<dbReference type="InterPro" id="IPR014729">
    <property type="entry name" value="Rossmann-like_a/b/a_fold"/>
</dbReference>
<dbReference type="PRINTS" id="PR01438">
    <property type="entry name" value="UNVRSLSTRESS"/>
</dbReference>
<dbReference type="InterPro" id="IPR006016">
    <property type="entry name" value="UspA"/>
</dbReference>
<dbReference type="InterPro" id="IPR006015">
    <property type="entry name" value="Universal_stress_UspA"/>
</dbReference>
<proteinExistence type="inferred from homology"/>
<dbReference type="RefSeq" id="WP_116559151.1">
    <property type="nucleotide sequence ID" value="NZ_JBLWXM010000005.1"/>
</dbReference>
<dbReference type="Gene3D" id="3.40.50.620">
    <property type="entry name" value="HUPs"/>
    <property type="match status" value="1"/>
</dbReference>
<keyword evidence="4" id="KW-1185">Reference proteome</keyword>
<dbReference type="PANTHER" id="PTHR46268">
    <property type="entry name" value="STRESS RESPONSE PROTEIN NHAX"/>
    <property type="match status" value="1"/>
</dbReference>
<comment type="similarity">
    <text evidence="1">Belongs to the universal stress protein A family.</text>
</comment>
<evidence type="ECO:0000259" key="2">
    <source>
        <dbReference type="Pfam" id="PF00582"/>
    </source>
</evidence>
<gene>
    <name evidence="3" type="ORF">DDE20_14095</name>
</gene>
<dbReference type="OrthoDB" id="9792500at2"/>
<sequence length="138" mass="14764">MFTKILVPVDLAHADRQTRALDCAADIAGLYNAQIILVGVTTEAPSAIARNHEEYAAKLAQFAQDLASRKSREVTSQVMIAHDPTADLDVSLLKAIRVSGADLVVMSSHDPGMTSYIWPSNGGKVAGHAHVTVMVVRD</sequence>
<reference evidence="3 4" key="1">
    <citation type="submission" date="2018-04" db="EMBL/GenBank/DDBJ databases">
        <title>Pararhodobacter oceanense sp. nov., isolated from marine intertidal sediment.</title>
        <authorList>
            <person name="Wang X.-L."/>
            <person name="Du Z.-J."/>
        </authorList>
    </citation>
    <scope>NUCLEOTIDE SEQUENCE [LARGE SCALE GENOMIC DNA]</scope>
    <source>
        <strain evidence="3 4">AM505</strain>
    </source>
</reference>
<evidence type="ECO:0000313" key="4">
    <source>
        <dbReference type="Proteomes" id="UP000245911"/>
    </source>
</evidence>
<organism evidence="3 4">
    <name type="scientific">Pararhodobacter oceanensis</name>
    <dbReference type="NCBI Taxonomy" id="2172121"/>
    <lineage>
        <taxon>Bacteria</taxon>
        <taxon>Pseudomonadati</taxon>
        <taxon>Pseudomonadota</taxon>
        <taxon>Alphaproteobacteria</taxon>
        <taxon>Rhodobacterales</taxon>
        <taxon>Paracoccaceae</taxon>
        <taxon>Pararhodobacter</taxon>
    </lineage>
</organism>
<dbReference type="Pfam" id="PF00582">
    <property type="entry name" value="Usp"/>
    <property type="match status" value="1"/>
</dbReference>
<accession>A0A2T8HS19</accession>
<dbReference type="Proteomes" id="UP000245911">
    <property type="component" value="Unassembled WGS sequence"/>
</dbReference>
<dbReference type="AlphaFoldDB" id="A0A2T8HS19"/>
<evidence type="ECO:0000313" key="3">
    <source>
        <dbReference type="EMBL" id="PVH28231.1"/>
    </source>
</evidence>
<dbReference type="PANTHER" id="PTHR46268:SF6">
    <property type="entry name" value="UNIVERSAL STRESS PROTEIN UP12"/>
    <property type="match status" value="1"/>
</dbReference>
<name>A0A2T8HS19_9RHOB</name>